<dbReference type="WBParaSite" id="Hba_01351">
    <property type="protein sequence ID" value="Hba_01351"/>
    <property type="gene ID" value="Hba_01351"/>
</dbReference>
<evidence type="ECO:0000313" key="2">
    <source>
        <dbReference type="WBParaSite" id="Hba_01351"/>
    </source>
</evidence>
<accession>A0A1I7W9L7</accession>
<dbReference type="Proteomes" id="UP000095283">
    <property type="component" value="Unplaced"/>
</dbReference>
<evidence type="ECO:0000313" key="1">
    <source>
        <dbReference type="Proteomes" id="UP000095283"/>
    </source>
</evidence>
<name>A0A1I7W9L7_HETBA</name>
<sequence>MGRHESSSSDAAQKEVLPYFSDRKLLMDQSRLLVL</sequence>
<dbReference type="AlphaFoldDB" id="A0A1I7W9L7"/>
<protein>
    <submittedName>
        <fullName evidence="2">Uncharacterized protein</fullName>
    </submittedName>
</protein>
<proteinExistence type="predicted"/>
<reference evidence="2" key="1">
    <citation type="submission" date="2016-11" db="UniProtKB">
        <authorList>
            <consortium name="WormBaseParasite"/>
        </authorList>
    </citation>
    <scope>IDENTIFICATION</scope>
</reference>
<organism evidence="1 2">
    <name type="scientific">Heterorhabditis bacteriophora</name>
    <name type="common">Entomopathogenic nematode worm</name>
    <dbReference type="NCBI Taxonomy" id="37862"/>
    <lineage>
        <taxon>Eukaryota</taxon>
        <taxon>Metazoa</taxon>
        <taxon>Ecdysozoa</taxon>
        <taxon>Nematoda</taxon>
        <taxon>Chromadorea</taxon>
        <taxon>Rhabditida</taxon>
        <taxon>Rhabditina</taxon>
        <taxon>Rhabditomorpha</taxon>
        <taxon>Strongyloidea</taxon>
        <taxon>Heterorhabditidae</taxon>
        <taxon>Heterorhabditis</taxon>
    </lineage>
</organism>
<keyword evidence="1" id="KW-1185">Reference proteome</keyword>